<feature type="transmembrane region" description="Helical" evidence="1">
    <location>
        <begin position="81"/>
        <end position="103"/>
    </location>
</feature>
<evidence type="ECO:0000313" key="3">
    <source>
        <dbReference type="Proteomes" id="UP000260773"/>
    </source>
</evidence>
<keyword evidence="1" id="KW-0472">Membrane</keyword>
<evidence type="ECO:0000313" key="2">
    <source>
        <dbReference type="EMBL" id="RGB81893.1"/>
    </source>
</evidence>
<feature type="transmembrane region" description="Helical" evidence="1">
    <location>
        <begin position="209"/>
        <end position="231"/>
    </location>
</feature>
<dbReference type="RefSeq" id="WP_117526750.1">
    <property type="nucleotide sequence ID" value="NZ_JAAXCM010000020.1"/>
</dbReference>
<reference evidence="2 3" key="1">
    <citation type="submission" date="2018-08" db="EMBL/GenBank/DDBJ databases">
        <title>A genome reference for cultivated species of the human gut microbiota.</title>
        <authorList>
            <person name="Zou Y."/>
            <person name="Xue W."/>
            <person name="Luo G."/>
        </authorList>
    </citation>
    <scope>NUCLEOTIDE SEQUENCE [LARGE SCALE GENOMIC DNA]</scope>
    <source>
        <strain evidence="2 3">AF45-17</strain>
    </source>
</reference>
<feature type="transmembrane region" description="Helical" evidence="1">
    <location>
        <begin position="157"/>
        <end position="175"/>
    </location>
</feature>
<name>A0A3E2TSB3_9FIRM</name>
<dbReference type="Proteomes" id="UP000260773">
    <property type="component" value="Unassembled WGS sequence"/>
</dbReference>
<sequence>MRFINCLRKSICLDLKNGFFRRWIVLAAPVIFGTVSFENFWRHIQLLVRDNQMKISEITFGDCWMYVYGGMKVYMQHNDKFSFPVIWMLLFMLGMFLVLNYPFKDLQSVGQQVLVRMGGRLEWWLSKCIWNLVSTFYYHGMILLILMGLCRINGISIALKVNLTLLCQLFDIAGLECFLDNTSFTVIWLLLPVCMAAALSLLQMMMALYLGPLISFLISTIILIISAYLFLPSIPGNYMMALRAGWLLRDGMKSTGGYIMVFGIVVIASVLGYIKFKKHYDIVGGENN</sequence>
<dbReference type="AlphaFoldDB" id="A0A3E2TSB3"/>
<gene>
    <name evidence="2" type="ORF">DW070_01600</name>
</gene>
<feature type="transmembrane region" description="Helical" evidence="1">
    <location>
        <begin position="123"/>
        <end position="150"/>
    </location>
</feature>
<keyword evidence="1" id="KW-1133">Transmembrane helix</keyword>
<dbReference type="EMBL" id="QVEP01000003">
    <property type="protein sequence ID" value="RGB81893.1"/>
    <property type="molecule type" value="Genomic_DNA"/>
</dbReference>
<proteinExistence type="predicted"/>
<dbReference type="GeneID" id="74986163"/>
<feature type="transmembrane region" description="Helical" evidence="1">
    <location>
        <begin position="256"/>
        <end position="274"/>
    </location>
</feature>
<evidence type="ECO:0000256" key="1">
    <source>
        <dbReference type="SAM" id="Phobius"/>
    </source>
</evidence>
<comment type="caution">
    <text evidence="2">The sequence shown here is derived from an EMBL/GenBank/DDBJ whole genome shotgun (WGS) entry which is preliminary data.</text>
</comment>
<accession>A0A3E2TSB3</accession>
<organism evidence="2 3">
    <name type="scientific">Coprococcus catus</name>
    <dbReference type="NCBI Taxonomy" id="116085"/>
    <lineage>
        <taxon>Bacteria</taxon>
        <taxon>Bacillati</taxon>
        <taxon>Bacillota</taxon>
        <taxon>Clostridia</taxon>
        <taxon>Lachnospirales</taxon>
        <taxon>Lachnospiraceae</taxon>
        <taxon>Coprococcus</taxon>
    </lineage>
</organism>
<keyword evidence="1" id="KW-0812">Transmembrane</keyword>
<protein>
    <submittedName>
        <fullName evidence="2">Uncharacterized protein</fullName>
    </submittedName>
</protein>
<feature type="transmembrane region" description="Helical" evidence="1">
    <location>
        <begin position="181"/>
        <end position="202"/>
    </location>
</feature>